<organism evidence="2 3">
    <name type="scientific">Larkinella knui</name>
    <dbReference type="NCBI Taxonomy" id="2025310"/>
    <lineage>
        <taxon>Bacteria</taxon>
        <taxon>Pseudomonadati</taxon>
        <taxon>Bacteroidota</taxon>
        <taxon>Cytophagia</taxon>
        <taxon>Cytophagales</taxon>
        <taxon>Spirosomataceae</taxon>
        <taxon>Larkinella</taxon>
    </lineage>
</organism>
<protein>
    <recommendedName>
        <fullName evidence="1">DUF6970 domain-containing protein</fullName>
    </recommendedName>
</protein>
<feature type="domain" description="DUF6970" evidence="1">
    <location>
        <begin position="7"/>
        <end position="82"/>
    </location>
</feature>
<dbReference type="AlphaFoldDB" id="A0A3P1CZ77"/>
<dbReference type="OrthoDB" id="676710at2"/>
<dbReference type="Proteomes" id="UP000274271">
    <property type="component" value="Unassembled WGS sequence"/>
</dbReference>
<name>A0A3P1CZ77_9BACT</name>
<gene>
    <name evidence="2" type="ORF">EHT87_05450</name>
</gene>
<comment type="caution">
    <text evidence="2">The sequence shown here is derived from an EMBL/GenBank/DDBJ whole genome shotgun (WGS) entry which is preliminary data.</text>
</comment>
<evidence type="ECO:0000259" key="1">
    <source>
        <dbReference type="Pfam" id="PF22311"/>
    </source>
</evidence>
<accession>A0A3P1CZ77</accession>
<sequence length="86" mass="9911">MQQVIESIKKENIWEPPARVLRYEYKGQEVYYIPARCCDIPSLLIANCDTICSPDGGFTGKGDGRCPEFAKEAKNETLIWQDERRK</sequence>
<reference evidence="2 3" key="1">
    <citation type="submission" date="2018-11" db="EMBL/GenBank/DDBJ databases">
        <authorList>
            <person name="Zhou Z."/>
            <person name="Wang G."/>
        </authorList>
    </citation>
    <scope>NUCLEOTIDE SEQUENCE [LARGE SCALE GENOMIC DNA]</scope>
    <source>
        <strain evidence="2 3">KCTC42998</strain>
    </source>
</reference>
<evidence type="ECO:0000313" key="3">
    <source>
        <dbReference type="Proteomes" id="UP000274271"/>
    </source>
</evidence>
<proteinExistence type="predicted"/>
<keyword evidence="3" id="KW-1185">Reference proteome</keyword>
<evidence type="ECO:0000313" key="2">
    <source>
        <dbReference type="EMBL" id="RRB18438.1"/>
    </source>
</evidence>
<dbReference type="Pfam" id="PF22311">
    <property type="entry name" value="DUF6970"/>
    <property type="match status" value="1"/>
</dbReference>
<dbReference type="InterPro" id="IPR054243">
    <property type="entry name" value="DUF6970"/>
</dbReference>
<dbReference type="EMBL" id="RQJP01000001">
    <property type="protein sequence ID" value="RRB18438.1"/>
    <property type="molecule type" value="Genomic_DNA"/>
</dbReference>